<organism evidence="2 3">
    <name type="scientific">Scophthalmus maximus</name>
    <name type="common">Turbot</name>
    <name type="synonym">Psetta maxima</name>
    <dbReference type="NCBI Taxonomy" id="52904"/>
    <lineage>
        <taxon>Eukaryota</taxon>
        <taxon>Metazoa</taxon>
        <taxon>Chordata</taxon>
        <taxon>Craniata</taxon>
        <taxon>Vertebrata</taxon>
        <taxon>Euteleostomi</taxon>
        <taxon>Actinopterygii</taxon>
        <taxon>Neopterygii</taxon>
        <taxon>Teleostei</taxon>
        <taxon>Neoteleostei</taxon>
        <taxon>Acanthomorphata</taxon>
        <taxon>Carangaria</taxon>
        <taxon>Pleuronectiformes</taxon>
        <taxon>Pleuronectoidei</taxon>
        <taxon>Scophthalmidae</taxon>
        <taxon>Scophthalmus</taxon>
    </lineage>
</organism>
<dbReference type="Proteomes" id="UP000246464">
    <property type="component" value="Chromosome 3"/>
</dbReference>
<evidence type="ECO:0000313" key="3">
    <source>
        <dbReference type="Proteomes" id="UP000246464"/>
    </source>
</evidence>
<evidence type="ECO:0000256" key="1">
    <source>
        <dbReference type="SAM" id="MobiDB-lite"/>
    </source>
</evidence>
<proteinExistence type="predicted"/>
<feature type="compositionally biased region" description="Polar residues" evidence="1">
    <location>
        <begin position="63"/>
        <end position="72"/>
    </location>
</feature>
<dbReference type="EMBL" id="CP026245">
    <property type="protein sequence ID" value="AWO99266.1"/>
    <property type="molecule type" value="Genomic_DNA"/>
</dbReference>
<reference evidence="2 3" key="1">
    <citation type="submission" date="2017-12" db="EMBL/GenBank/DDBJ databases">
        <title>Integrating genomic resources of turbot (Scophthalmus maximus) in depth evaluation of genetic and physical mapping variation across individuals.</title>
        <authorList>
            <person name="Martinez P."/>
        </authorList>
    </citation>
    <scope>NUCLEOTIDE SEQUENCE [LARGE SCALE GENOMIC DNA]</scope>
</reference>
<accession>A0A2U9B5S9</accession>
<sequence>MENEIRCRCNRSFLTPVAICIVTGATTERAWQKWPRRCALSKRPSGFNIWNAPSEATAAPHNSFRTSETSLSCDDVPGKF</sequence>
<name>A0A2U9B5S9_SCOMX</name>
<protein>
    <submittedName>
        <fullName evidence="2">Uncharacterized protein</fullName>
    </submittedName>
</protein>
<keyword evidence="3" id="KW-1185">Reference proteome</keyword>
<gene>
    <name evidence="2" type="ORF">SMAX5B_000650</name>
</gene>
<feature type="region of interest" description="Disordered" evidence="1">
    <location>
        <begin position="58"/>
        <end position="80"/>
    </location>
</feature>
<dbReference type="AlphaFoldDB" id="A0A2U9B5S9"/>
<evidence type="ECO:0000313" key="2">
    <source>
        <dbReference type="EMBL" id="AWO99266.1"/>
    </source>
</evidence>